<name>A0AAD7WS01_9TELE</name>
<accession>A0AAD7WS01</accession>
<evidence type="ECO:0000313" key="3">
    <source>
        <dbReference type="Proteomes" id="UP001221898"/>
    </source>
</evidence>
<evidence type="ECO:0000313" key="2">
    <source>
        <dbReference type="EMBL" id="KAJ8407097.1"/>
    </source>
</evidence>
<gene>
    <name evidence="2" type="ORF">AAFF_G00287730</name>
</gene>
<keyword evidence="3" id="KW-1185">Reference proteome</keyword>
<feature type="compositionally biased region" description="Basic and acidic residues" evidence="1">
    <location>
        <begin position="14"/>
        <end position="29"/>
    </location>
</feature>
<organism evidence="2 3">
    <name type="scientific">Aldrovandia affinis</name>
    <dbReference type="NCBI Taxonomy" id="143900"/>
    <lineage>
        <taxon>Eukaryota</taxon>
        <taxon>Metazoa</taxon>
        <taxon>Chordata</taxon>
        <taxon>Craniata</taxon>
        <taxon>Vertebrata</taxon>
        <taxon>Euteleostomi</taxon>
        <taxon>Actinopterygii</taxon>
        <taxon>Neopterygii</taxon>
        <taxon>Teleostei</taxon>
        <taxon>Notacanthiformes</taxon>
        <taxon>Halosauridae</taxon>
        <taxon>Aldrovandia</taxon>
    </lineage>
</organism>
<evidence type="ECO:0000256" key="1">
    <source>
        <dbReference type="SAM" id="MobiDB-lite"/>
    </source>
</evidence>
<reference evidence="2" key="1">
    <citation type="journal article" date="2023" name="Science">
        <title>Genome structures resolve the early diversification of teleost fishes.</title>
        <authorList>
            <person name="Parey E."/>
            <person name="Louis A."/>
            <person name="Montfort J."/>
            <person name="Bouchez O."/>
            <person name="Roques C."/>
            <person name="Iampietro C."/>
            <person name="Lluch J."/>
            <person name="Castinel A."/>
            <person name="Donnadieu C."/>
            <person name="Desvignes T."/>
            <person name="Floi Bucao C."/>
            <person name="Jouanno E."/>
            <person name="Wen M."/>
            <person name="Mejri S."/>
            <person name="Dirks R."/>
            <person name="Jansen H."/>
            <person name="Henkel C."/>
            <person name="Chen W.J."/>
            <person name="Zahm M."/>
            <person name="Cabau C."/>
            <person name="Klopp C."/>
            <person name="Thompson A.W."/>
            <person name="Robinson-Rechavi M."/>
            <person name="Braasch I."/>
            <person name="Lecointre G."/>
            <person name="Bobe J."/>
            <person name="Postlethwait J.H."/>
            <person name="Berthelot C."/>
            <person name="Roest Crollius H."/>
            <person name="Guiguen Y."/>
        </authorList>
    </citation>
    <scope>NUCLEOTIDE SEQUENCE</scope>
    <source>
        <strain evidence="2">NC1722</strain>
    </source>
</reference>
<proteinExistence type="predicted"/>
<dbReference type="Proteomes" id="UP001221898">
    <property type="component" value="Unassembled WGS sequence"/>
</dbReference>
<comment type="caution">
    <text evidence="2">The sequence shown here is derived from an EMBL/GenBank/DDBJ whole genome shotgun (WGS) entry which is preliminary data.</text>
</comment>
<dbReference type="EMBL" id="JAINUG010000040">
    <property type="protein sequence ID" value="KAJ8407097.1"/>
    <property type="molecule type" value="Genomic_DNA"/>
</dbReference>
<sequence length="80" mass="8736">MHLALSGHQTVEASRGDPDGPAREGHPLSRPDISPGVTSPTMMKSAALPSDRQVRRGERRRGRGSRDPSPQRGRLNENGW</sequence>
<feature type="region of interest" description="Disordered" evidence="1">
    <location>
        <begin position="1"/>
        <end position="80"/>
    </location>
</feature>
<dbReference type="AlphaFoldDB" id="A0AAD7WS01"/>
<protein>
    <submittedName>
        <fullName evidence="2">Uncharacterized protein</fullName>
    </submittedName>
</protein>